<evidence type="ECO:0008006" key="3">
    <source>
        <dbReference type="Google" id="ProtNLM"/>
    </source>
</evidence>
<keyword evidence="2" id="KW-1185">Reference proteome</keyword>
<sequence>MSYDQERASRIGHVPTVLSPAVAEAMKRWVTPSVSVEEPTQITSRLIPLDEVPRDQRPDPSFTIAFDGSNQEVEARAGFPSVRVGFLQIAGVYVDILRFLNANRSGLVDARELERAQITQTVNAVLPGSNVTIKGFTGKESWRAEFDRALHESGIDDFGAKFTLADALMTIHGAPGRPAPHAELAKCPSCEKASSPVQTVPPGGGRCSQSGCGEALHLADVLRVYEEFSDEGENLGPLNRAMNIAERLLLVAYIDGFYREDPSRLSQGLFITDGPLALYGPMAPMKSKFLSYWEQLCSDLDRRDIAAPLLVGIEKTGRFVDHARAIQDHIKPGHVMVLDTPYVNQYIVNQKPEHFYGQDEFYGRRFFYRTTTGEVLVVTVPRLPSGRPYEKPQKNPDGTFVSGPEEQLASYPTLRATLEALDLLQTRLYPNAVIPVALAHSASSLPLGTGRSVLTLLAQQALNMPRDTISLSRFKPPRYGQR</sequence>
<evidence type="ECO:0000313" key="2">
    <source>
        <dbReference type="Proteomes" id="UP000609879"/>
    </source>
</evidence>
<evidence type="ECO:0000313" key="1">
    <source>
        <dbReference type="EMBL" id="GID73740.1"/>
    </source>
</evidence>
<dbReference type="EMBL" id="BOMI01000037">
    <property type="protein sequence ID" value="GID73740.1"/>
    <property type="molecule type" value="Genomic_DNA"/>
</dbReference>
<dbReference type="RefSeq" id="WP_379035851.1">
    <property type="nucleotide sequence ID" value="NZ_JBHRZA010000004.1"/>
</dbReference>
<reference evidence="1 2" key="1">
    <citation type="submission" date="2021-01" db="EMBL/GenBank/DDBJ databases">
        <title>Whole genome shotgun sequence of Actinoplanes deccanensis NBRC 13994.</title>
        <authorList>
            <person name="Komaki H."/>
            <person name="Tamura T."/>
        </authorList>
    </citation>
    <scope>NUCLEOTIDE SEQUENCE [LARGE SCALE GENOMIC DNA]</scope>
    <source>
        <strain evidence="1 2">NBRC 13994</strain>
    </source>
</reference>
<dbReference type="Proteomes" id="UP000609879">
    <property type="component" value="Unassembled WGS sequence"/>
</dbReference>
<organism evidence="1 2">
    <name type="scientific">Paractinoplanes deccanensis</name>
    <dbReference type="NCBI Taxonomy" id="113561"/>
    <lineage>
        <taxon>Bacteria</taxon>
        <taxon>Bacillati</taxon>
        <taxon>Actinomycetota</taxon>
        <taxon>Actinomycetes</taxon>
        <taxon>Micromonosporales</taxon>
        <taxon>Micromonosporaceae</taxon>
        <taxon>Paractinoplanes</taxon>
    </lineage>
</organism>
<gene>
    <name evidence="1" type="ORF">Ade02nite_23810</name>
</gene>
<comment type="caution">
    <text evidence="1">The sequence shown here is derived from an EMBL/GenBank/DDBJ whole genome shotgun (WGS) entry which is preliminary data.</text>
</comment>
<protein>
    <recommendedName>
        <fullName evidence="3">NurA domain-containing protein</fullName>
    </recommendedName>
</protein>
<name>A0ABQ3Y1K4_9ACTN</name>
<proteinExistence type="predicted"/>
<accession>A0ABQ3Y1K4</accession>